<feature type="region of interest" description="Disordered" evidence="1">
    <location>
        <begin position="207"/>
        <end position="306"/>
    </location>
</feature>
<reference evidence="3 4" key="1">
    <citation type="submission" date="2024-01" db="EMBL/GenBank/DDBJ databases">
        <title>The genomes of 5 underutilized Papilionoideae crops provide insights into root nodulation and disease resistance.</title>
        <authorList>
            <person name="Yuan L."/>
        </authorList>
    </citation>
    <scope>NUCLEOTIDE SEQUENCE [LARGE SCALE GENOMIC DNA]</scope>
    <source>
        <strain evidence="3">LY-2023</strain>
        <tissue evidence="3">Leaf</tissue>
    </source>
</reference>
<dbReference type="PANTHER" id="PTHR34356">
    <property type="entry name" value="ANTIGENIC HEAT-STABLE PROTEIN"/>
    <property type="match status" value="1"/>
</dbReference>
<name>A0AAN9I585_CLITE</name>
<dbReference type="InterPro" id="IPR055264">
    <property type="entry name" value="BOD1/SHG1_dom"/>
</dbReference>
<dbReference type="AlphaFoldDB" id="A0AAN9I585"/>
<gene>
    <name evidence="3" type="ORF">RJT34_33144</name>
</gene>
<dbReference type="EMBL" id="JAYKXN010000008">
    <property type="protein sequence ID" value="KAK7265524.1"/>
    <property type="molecule type" value="Genomic_DNA"/>
</dbReference>
<protein>
    <recommendedName>
        <fullName evidence="2">BOD1/SHG1 domain-containing protein</fullName>
    </recommendedName>
</protein>
<comment type="caution">
    <text evidence="3">The sequence shown here is derived from an EMBL/GenBank/DDBJ whole genome shotgun (WGS) entry which is preliminary data.</text>
</comment>
<proteinExistence type="predicted"/>
<evidence type="ECO:0000313" key="3">
    <source>
        <dbReference type="EMBL" id="KAK7265524.1"/>
    </source>
</evidence>
<feature type="domain" description="BOD1/SHG1" evidence="2">
    <location>
        <begin position="89"/>
        <end position="179"/>
    </location>
</feature>
<sequence>MQRLIPLSSIHLHLIHSLFHDLIIYYRLPCFVSPHTAPLLTRIITGIQYCCCLGGEESRKKALSVELVILRGRNVMGSGGEVVGKEEVIAKLKDDGDFDRLRFKIVRKLKDNEDLRQHITSIVKQSVALNRAGAENMKPRQLSDAIYEEVGDKVMSQISDSLWQIIRSNDGMKSEIMETVQSVYDKLANPKGKDEVVVPVSDVIPVQRQGETASATGIDDTLHENEPTEPPGFTLAHNHLNNNNHEDPDKGQVQVQRQGFSAEQKEDSHPSQDMLAENDGNAPPGFSMDAERNPPSDCSDDDPDVPPGFAVVATATTVALAPSSTAATCLCCLTSSLQLMSSPQSPLPL</sequence>
<dbReference type="Proteomes" id="UP001359559">
    <property type="component" value="Unassembled WGS sequence"/>
</dbReference>
<evidence type="ECO:0000256" key="1">
    <source>
        <dbReference type="SAM" id="MobiDB-lite"/>
    </source>
</evidence>
<organism evidence="3 4">
    <name type="scientific">Clitoria ternatea</name>
    <name type="common">Butterfly pea</name>
    <dbReference type="NCBI Taxonomy" id="43366"/>
    <lineage>
        <taxon>Eukaryota</taxon>
        <taxon>Viridiplantae</taxon>
        <taxon>Streptophyta</taxon>
        <taxon>Embryophyta</taxon>
        <taxon>Tracheophyta</taxon>
        <taxon>Spermatophyta</taxon>
        <taxon>Magnoliopsida</taxon>
        <taxon>eudicotyledons</taxon>
        <taxon>Gunneridae</taxon>
        <taxon>Pentapetalae</taxon>
        <taxon>rosids</taxon>
        <taxon>fabids</taxon>
        <taxon>Fabales</taxon>
        <taxon>Fabaceae</taxon>
        <taxon>Papilionoideae</taxon>
        <taxon>50 kb inversion clade</taxon>
        <taxon>NPAAA clade</taxon>
        <taxon>indigoferoid/millettioid clade</taxon>
        <taxon>Phaseoleae</taxon>
        <taxon>Clitoria</taxon>
    </lineage>
</organism>
<evidence type="ECO:0000313" key="4">
    <source>
        <dbReference type="Proteomes" id="UP001359559"/>
    </source>
</evidence>
<accession>A0AAN9I585</accession>
<evidence type="ECO:0000259" key="2">
    <source>
        <dbReference type="Pfam" id="PF05205"/>
    </source>
</evidence>
<dbReference type="Pfam" id="PF05205">
    <property type="entry name" value="COMPASS-Shg1"/>
    <property type="match status" value="1"/>
</dbReference>
<dbReference type="PANTHER" id="PTHR34356:SF3">
    <property type="entry name" value="EXPRESSED PROTEIN"/>
    <property type="match status" value="1"/>
</dbReference>
<keyword evidence="4" id="KW-1185">Reference proteome</keyword>